<sequence>MNQIEYCVINAQEISLKQVNSIQQQMISELNGLNVLLKHKTNLIKNKESFITDISLINEYFQHIKQNCTQQIDISCQILLDVEKKLLNQLKKKSIFLQKEWNDLNHEEVDQAINCLSQFQNDNSYRKDFVLFFDKIKDKISIRQSKISKLIRTCSLGNSVPDSKSFWKYQLMQDVAFTKQDQKCHAITFDKDRRLMMVGCMEKIKVFSFTLGNILQLQILEKHSEPIWCLEFLKQSNLLLSGSYDRLICQWGLNAKNQWQLKQTLTGHTGFISCLITNQEENLIISSIGDKTIRFWKKKIQWELSQTIADHTGQVHSLSLNQSEKILLSCCKDYAILVSKIDYRNNLWSVVQIIKPEKYGLGLCFLSDIQFSFQPVDKDKMIIYQFNSVSEKFEQITDWTW</sequence>
<dbReference type="InterPro" id="IPR001680">
    <property type="entry name" value="WD40_rpt"/>
</dbReference>
<dbReference type="SMART" id="SM00320">
    <property type="entry name" value="WD40"/>
    <property type="match status" value="4"/>
</dbReference>
<evidence type="ECO:0000256" key="1">
    <source>
        <dbReference type="PROSITE-ProRule" id="PRU00221"/>
    </source>
</evidence>
<dbReference type="GO" id="GO:0097361">
    <property type="term" value="C:cytosolic [4Fe-4S] assembly targeting complex"/>
    <property type="evidence" value="ECO:0007669"/>
    <property type="project" value="TreeGrafter"/>
</dbReference>
<dbReference type="PROSITE" id="PS50082">
    <property type="entry name" value="WD_REPEATS_2"/>
    <property type="match status" value="2"/>
</dbReference>
<accession>A0A8S1RET2</accession>
<dbReference type="EMBL" id="CAJJDN010000162">
    <property type="protein sequence ID" value="CAD8125863.1"/>
    <property type="molecule type" value="Genomic_DNA"/>
</dbReference>
<reference evidence="2" key="1">
    <citation type="submission" date="2021-01" db="EMBL/GenBank/DDBJ databases">
        <authorList>
            <consortium name="Genoscope - CEA"/>
            <person name="William W."/>
        </authorList>
    </citation>
    <scope>NUCLEOTIDE SEQUENCE</scope>
</reference>
<comment type="caution">
    <text evidence="2">The sequence shown here is derived from an EMBL/GenBank/DDBJ whole genome shotgun (WGS) entry which is preliminary data.</text>
</comment>
<dbReference type="AlphaFoldDB" id="A0A8S1RET2"/>
<keyword evidence="3" id="KW-1185">Reference proteome</keyword>
<dbReference type="Proteomes" id="UP000692954">
    <property type="component" value="Unassembled WGS sequence"/>
</dbReference>
<dbReference type="Pfam" id="PF00400">
    <property type="entry name" value="WD40"/>
    <property type="match status" value="3"/>
</dbReference>
<gene>
    <name evidence="2" type="ORF">PSON_ATCC_30995.1.T1620127</name>
</gene>
<evidence type="ECO:0000313" key="3">
    <source>
        <dbReference type="Proteomes" id="UP000692954"/>
    </source>
</evidence>
<organism evidence="2 3">
    <name type="scientific">Paramecium sonneborni</name>
    <dbReference type="NCBI Taxonomy" id="65129"/>
    <lineage>
        <taxon>Eukaryota</taxon>
        <taxon>Sar</taxon>
        <taxon>Alveolata</taxon>
        <taxon>Ciliophora</taxon>
        <taxon>Intramacronucleata</taxon>
        <taxon>Oligohymenophorea</taxon>
        <taxon>Peniculida</taxon>
        <taxon>Parameciidae</taxon>
        <taxon>Paramecium</taxon>
    </lineage>
</organism>
<proteinExistence type="predicted"/>
<feature type="repeat" description="WD" evidence="1">
    <location>
        <begin position="220"/>
        <end position="254"/>
    </location>
</feature>
<feature type="repeat" description="WD" evidence="1">
    <location>
        <begin position="265"/>
        <end position="297"/>
    </location>
</feature>
<name>A0A8S1RET2_9CILI</name>
<dbReference type="PANTHER" id="PTHR19920">
    <property type="entry name" value="WD40 PROTEIN CIAO1"/>
    <property type="match status" value="1"/>
</dbReference>
<dbReference type="GO" id="GO:0016226">
    <property type="term" value="P:iron-sulfur cluster assembly"/>
    <property type="evidence" value="ECO:0007669"/>
    <property type="project" value="TreeGrafter"/>
</dbReference>
<dbReference type="OrthoDB" id="406844at2759"/>
<keyword evidence="1" id="KW-0853">WD repeat</keyword>
<protein>
    <submittedName>
        <fullName evidence="2">Uncharacterized protein</fullName>
    </submittedName>
</protein>
<dbReference type="PANTHER" id="PTHR19920:SF0">
    <property type="entry name" value="CYTOSOLIC IRON-SULFUR PROTEIN ASSEMBLY PROTEIN CIAO1-RELATED"/>
    <property type="match status" value="1"/>
</dbReference>
<dbReference type="PROSITE" id="PS50294">
    <property type="entry name" value="WD_REPEATS_REGION"/>
    <property type="match status" value="1"/>
</dbReference>
<evidence type="ECO:0000313" key="2">
    <source>
        <dbReference type="EMBL" id="CAD8125863.1"/>
    </source>
</evidence>